<reference evidence="3 4" key="1">
    <citation type="journal article" date="2023" name="Antonie Van Leeuwenhoek">
        <title>Mesoterricola silvestris gen. nov., sp. nov., Mesoterricola sediminis sp. nov., Geothrix oryzae sp. nov., Geothrix edaphica sp. nov., Geothrix rubra sp. nov., and Geothrix limicola sp. nov., six novel members of Acidobacteriota isolated from soils.</title>
        <authorList>
            <person name="Itoh H."/>
            <person name="Sugisawa Y."/>
            <person name="Mise K."/>
            <person name="Xu Z."/>
            <person name="Kuniyasu M."/>
            <person name="Ushijima N."/>
            <person name="Kawano K."/>
            <person name="Kobayashi E."/>
            <person name="Shiratori Y."/>
            <person name="Masuda Y."/>
            <person name="Senoo K."/>
        </authorList>
    </citation>
    <scope>NUCLEOTIDE SEQUENCE [LARGE SCALE GENOMIC DNA]</scope>
    <source>
        <strain evidence="3 4">Red804</strain>
    </source>
</reference>
<dbReference type="InterPro" id="IPR029058">
    <property type="entry name" value="AB_hydrolase_fold"/>
</dbReference>
<keyword evidence="4" id="KW-1185">Reference proteome</keyword>
<evidence type="ECO:0000313" key="4">
    <source>
        <dbReference type="Proteomes" id="UP001165069"/>
    </source>
</evidence>
<evidence type="ECO:0000256" key="1">
    <source>
        <dbReference type="SAM" id="MobiDB-lite"/>
    </source>
</evidence>
<dbReference type="Gene3D" id="3.40.50.1820">
    <property type="entry name" value="alpha/beta hydrolase"/>
    <property type="match status" value="1"/>
</dbReference>
<protein>
    <recommendedName>
        <fullName evidence="2">AB hydrolase-1 domain-containing protein</fullName>
    </recommendedName>
</protein>
<gene>
    <name evidence="3" type="ORF">GETHLI_31870</name>
</gene>
<proteinExistence type="predicted"/>
<name>A0ABQ5QJZ7_9BACT</name>
<evidence type="ECO:0000313" key="3">
    <source>
        <dbReference type="EMBL" id="GLH74685.1"/>
    </source>
</evidence>
<organism evidence="3 4">
    <name type="scientific">Geothrix limicola</name>
    <dbReference type="NCBI Taxonomy" id="2927978"/>
    <lineage>
        <taxon>Bacteria</taxon>
        <taxon>Pseudomonadati</taxon>
        <taxon>Acidobacteriota</taxon>
        <taxon>Holophagae</taxon>
        <taxon>Holophagales</taxon>
        <taxon>Holophagaceae</taxon>
        <taxon>Geothrix</taxon>
    </lineage>
</organism>
<feature type="domain" description="AB hydrolase-1" evidence="2">
    <location>
        <begin position="79"/>
        <end position="266"/>
    </location>
</feature>
<evidence type="ECO:0000259" key="2">
    <source>
        <dbReference type="Pfam" id="PF12697"/>
    </source>
</evidence>
<sequence length="317" mass="34980">MSRPGPTTFQVQVLRLGFRALRAFAPDLAQRGAERLFSTPRRHREPEAEREARRRGRPFHFLSKGLRLRGHAWGEGPAILCLHGWEGRGTQFHAFIEPLTQAGFSLLAFDQPGHGGSEGRRSGPLDWAQAIQDLVHQVGPIHGLIAHSLGAAGAAIAMDHGVPVPRAVFLAPPAQPDPYFEHLLDLLGFPPSEHAKAFVAYLQRTGLPPERVRLRSLASRLSSPLLVIHDRGDRDVPWSDGAAIASAWPSATLHITEGLGHRRILRDASVIEKTVAFLGEQAGTALPFHGDGLRSLEWHLYQRDLRMEDRVPQLTLT</sequence>
<comment type="caution">
    <text evidence="3">The sequence shown here is derived from an EMBL/GenBank/DDBJ whole genome shotgun (WGS) entry which is preliminary data.</text>
</comment>
<dbReference type="Pfam" id="PF12697">
    <property type="entry name" value="Abhydrolase_6"/>
    <property type="match status" value="1"/>
</dbReference>
<dbReference type="Proteomes" id="UP001165069">
    <property type="component" value="Unassembled WGS sequence"/>
</dbReference>
<feature type="region of interest" description="Disordered" evidence="1">
    <location>
        <begin position="35"/>
        <end position="54"/>
    </location>
</feature>
<accession>A0ABQ5QJZ7</accession>
<dbReference type="InterPro" id="IPR000073">
    <property type="entry name" value="AB_hydrolase_1"/>
</dbReference>
<dbReference type="EMBL" id="BSDE01000007">
    <property type="protein sequence ID" value="GLH74685.1"/>
    <property type="molecule type" value="Genomic_DNA"/>
</dbReference>
<dbReference type="SUPFAM" id="SSF53474">
    <property type="entry name" value="alpha/beta-Hydrolases"/>
    <property type="match status" value="1"/>
</dbReference>
<dbReference type="RefSeq" id="WP_285577214.1">
    <property type="nucleotide sequence ID" value="NZ_BSDE01000007.1"/>
</dbReference>
<dbReference type="PANTHER" id="PTHR46438">
    <property type="entry name" value="ALPHA/BETA-HYDROLASES SUPERFAMILY PROTEIN"/>
    <property type="match status" value="1"/>
</dbReference>